<dbReference type="AlphaFoldDB" id="A0AAV7K2F5"/>
<comment type="caution">
    <text evidence="1">The sequence shown here is derived from an EMBL/GenBank/DDBJ whole genome shotgun (WGS) entry which is preliminary data.</text>
</comment>
<keyword evidence="2" id="KW-1185">Reference proteome</keyword>
<dbReference type="InterPro" id="IPR055308">
    <property type="entry name" value="TEX47-like"/>
</dbReference>
<dbReference type="PANTHER" id="PTHR34035">
    <property type="entry name" value="TESTIS-EXPRESSED PROTEIN 47"/>
    <property type="match status" value="1"/>
</dbReference>
<accession>A0AAV7K2F5</accession>
<protein>
    <submittedName>
        <fullName evidence="1">Uncharacterized protein</fullName>
    </submittedName>
</protein>
<organism evidence="1 2">
    <name type="scientific">Oopsacas minuta</name>
    <dbReference type="NCBI Taxonomy" id="111878"/>
    <lineage>
        <taxon>Eukaryota</taxon>
        <taxon>Metazoa</taxon>
        <taxon>Porifera</taxon>
        <taxon>Hexactinellida</taxon>
        <taxon>Hexasterophora</taxon>
        <taxon>Lyssacinosida</taxon>
        <taxon>Leucopsacidae</taxon>
        <taxon>Oopsacas</taxon>
    </lineage>
</organism>
<name>A0AAV7K2F5_9METZ</name>
<sequence length="237" mass="27420">MAAYESQRFSMLDTIIELETANKCRMLHSVILVAQIDPKIDSVYTKICSHYETLFAKLQKRYQCDAPTGLLLLYSNFSFHFIEAHHTIILHTIKDLQNLTLPSDNAFFTNSVILQYLSSVTYSLLPLWKYAILDIPPSGDESYQPSDSLGIVVGSVVRTFYKLISIYHKRPKTEAMRFLDRISDRIDLIVPREKLEYLLKQKELMTPNDFTKIVDKRHTTPLQSDVAWPAPERLFDV</sequence>
<proteinExistence type="predicted"/>
<evidence type="ECO:0000313" key="2">
    <source>
        <dbReference type="Proteomes" id="UP001165289"/>
    </source>
</evidence>
<reference evidence="1 2" key="1">
    <citation type="journal article" date="2023" name="BMC Biol.">
        <title>The compact genome of the sponge Oopsacas minuta (Hexactinellida) is lacking key metazoan core genes.</title>
        <authorList>
            <person name="Santini S."/>
            <person name="Schenkelaars Q."/>
            <person name="Jourda C."/>
            <person name="Duchesne M."/>
            <person name="Belahbib H."/>
            <person name="Rocher C."/>
            <person name="Selva M."/>
            <person name="Riesgo A."/>
            <person name="Vervoort M."/>
            <person name="Leys S.P."/>
            <person name="Kodjabachian L."/>
            <person name="Le Bivic A."/>
            <person name="Borchiellini C."/>
            <person name="Claverie J.M."/>
            <person name="Renard E."/>
        </authorList>
    </citation>
    <scope>NUCLEOTIDE SEQUENCE [LARGE SCALE GENOMIC DNA]</scope>
    <source>
        <strain evidence="1">SPO-2</strain>
    </source>
</reference>
<dbReference type="EMBL" id="JAKMXF010000221">
    <property type="protein sequence ID" value="KAI6654894.1"/>
    <property type="molecule type" value="Genomic_DNA"/>
</dbReference>
<dbReference type="Pfam" id="PF24787">
    <property type="entry name" value="TEX47"/>
    <property type="match status" value="1"/>
</dbReference>
<dbReference type="PANTHER" id="PTHR34035:SF1">
    <property type="entry name" value="TESTIS-EXPRESSED PROTEIN 47"/>
    <property type="match status" value="1"/>
</dbReference>
<evidence type="ECO:0000313" key="1">
    <source>
        <dbReference type="EMBL" id="KAI6654894.1"/>
    </source>
</evidence>
<gene>
    <name evidence="1" type="ORF">LOD99_2773</name>
</gene>
<dbReference type="Proteomes" id="UP001165289">
    <property type="component" value="Unassembled WGS sequence"/>
</dbReference>